<gene>
    <name evidence="2" type="ORF">PXEA_LOCUS22647</name>
</gene>
<evidence type="ECO:0000313" key="2">
    <source>
        <dbReference type="EMBL" id="VEL29207.1"/>
    </source>
</evidence>
<accession>A0A448X6A3</accession>
<protein>
    <submittedName>
        <fullName evidence="2">Uncharacterized protein</fullName>
    </submittedName>
</protein>
<dbReference type="EMBL" id="CAAALY010101212">
    <property type="protein sequence ID" value="VEL29207.1"/>
    <property type="molecule type" value="Genomic_DNA"/>
</dbReference>
<evidence type="ECO:0000313" key="3">
    <source>
        <dbReference type="Proteomes" id="UP000784294"/>
    </source>
</evidence>
<feature type="region of interest" description="Disordered" evidence="1">
    <location>
        <begin position="102"/>
        <end position="121"/>
    </location>
</feature>
<dbReference type="Proteomes" id="UP000784294">
    <property type="component" value="Unassembled WGS sequence"/>
</dbReference>
<proteinExistence type="predicted"/>
<name>A0A448X6A3_9PLAT</name>
<sequence length="211" mass="22798">MTMSLEHRDVVKHSVHIYCTWLRHLLPSSSHVTDDSSVYGRPASRSEVPLTVKRDPNRYARDMLYALTRVFLPRGVDATLLESTGGVISLFNALGKRSQNRSNISSSSALLGTKRPTDGSDTYVPHTTVNGVSEDPGSLPAQQPGFTGSTAPTSISGTGCPITATAVGTGHSSLESGMHQYPTILHQVILSPDTRLHSSCMHVTSFMLDHR</sequence>
<dbReference type="AlphaFoldDB" id="A0A448X6A3"/>
<reference evidence="2" key="1">
    <citation type="submission" date="2018-11" db="EMBL/GenBank/DDBJ databases">
        <authorList>
            <consortium name="Pathogen Informatics"/>
        </authorList>
    </citation>
    <scope>NUCLEOTIDE SEQUENCE</scope>
</reference>
<dbReference type="OrthoDB" id="6287652at2759"/>
<comment type="caution">
    <text evidence="2">The sequence shown here is derived from an EMBL/GenBank/DDBJ whole genome shotgun (WGS) entry which is preliminary data.</text>
</comment>
<evidence type="ECO:0000256" key="1">
    <source>
        <dbReference type="SAM" id="MobiDB-lite"/>
    </source>
</evidence>
<keyword evidence="3" id="KW-1185">Reference proteome</keyword>
<organism evidence="2 3">
    <name type="scientific">Protopolystoma xenopodis</name>
    <dbReference type="NCBI Taxonomy" id="117903"/>
    <lineage>
        <taxon>Eukaryota</taxon>
        <taxon>Metazoa</taxon>
        <taxon>Spiralia</taxon>
        <taxon>Lophotrochozoa</taxon>
        <taxon>Platyhelminthes</taxon>
        <taxon>Monogenea</taxon>
        <taxon>Polyopisthocotylea</taxon>
        <taxon>Polystomatidea</taxon>
        <taxon>Polystomatidae</taxon>
        <taxon>Protopolystoma</taxon>
    </lineage>
</organism>